<keyword evidence="1" id="KW-0614">Plasmid</keyword>
<evidence type="ECO:0000313" key="2">
    <source>
        <dbReference type="Proteomes" id="UP000055316"/>
    </source>
</evidence>
<accession>A0A9W4EXW8</accession>
<gene>
    <name evidence="1" type="ORF">KNN_06716</name>
</gene>
<dbReference type="Proteomes" id="UP000055316">
    <property type="component" value="Plasmid pKK2"/>
</dbReference>
<organism evidence="1 2">
    <name type="scientific">Bacillus thuringiensis subsp. tolworthi</name>
    <dbReference type="NCBI Taxonomy" id="1442"/>
    <lineage>
        <taxon>Bacteria</taxon>
        <taxon>Bacillati</taxon>
        <taxon>Bacillota</taxon>
        <taxon>Bacilli</taxon>
        <taxon>Bacillales</taxon>
        <taxon>Bacillaceae</taxon>
        <taxon>Bacillus</taxon>
        <taxon>Bacillus cereus group</taxon>
    </lineage>
</organism>
<name>A0A9W4EXW8_BACTO</name>
<reference evidence="1 2" key="1">
    <citation type="submission" date="2015-05" db="EMBL/GenBank/DDBJ databases">
        <title>Whole genome sequence of Bacillus thuringiensis serovar tolworthi Pasteur Institute Standard strain.</title>
        <authorList>
            <person name="Kanda K."/>
            <person name="Nakashima K."/>
            <person name="Nagano Y."/>
        </authorList>
    </citation>
    <scope>NUCLEOTIDE SEQUENCE [LARGE SCALE GENOMIC DNA]</scope>
    <source>
        <strain evidence="1 2">Pasteur Institute Standard strain</strain>
        <plasmid evidence="2">pKK2 DNA</plasmid>
    </source>
</reference>
<dbReference type="EMBL" id="AP014866">
    <property type="protein sequence ID" value="BAR87449.1"/>
    <property type="molecule type" value="Genomic_DNA"/>
</dbReference>
<evidence type="ECO:0000313" key="1">
    <source>
        <dbReference type="EMBL" id="BAR87449.1"/>
    </source>
</evidence>
<dbReference type="AlphaFoldDB" id="A0A9W4EXW8"/>
<protein>
    <submittedName>
        <fullName evidence="1">Uncharacterized protein</fullName>
    </submittedName>
</protein>
<geneLocation type="plasmid" evidence="2">
    <name>pKK2 DNA</name>
</geneLocation>
<proteinExistence type="predicted"/>
<dbReference type="RefSeq" id="WP_154302026.1">
    <property type="nucleotide sequence ID" value="NZ_AP014866.1"/>
</dbReference>
<sequence>MDFLLSSQGHLPMSKNRDYENREQLYGIAKVTGGEVGPKIVCTARGYGTWKVTYRNVNRYRRVFCHYREAKY</sequence>